<keyword evidence="1" id="KW-0812">Transmembrane</keyword>
<keyword evidence="1" id="KW-0472">Membrane</keyword>
<feature type="transmembrane region" description="Helical" evidence="1">
    <location>
        <begin position="32"/>
        <end position="50"/>
    </location>
</feature>
<feature type="transmembrane region" description="Helical" evidence="1">
    <location>
        <begin position="7"/>
        <end position="26"/>
    </location>
</feature>
<comment type="caution">
    <text evidence="2">The sequence shown here is derived from an EMBL/GenBank/DDBJ whole genome shotgun (WGS) entry which is preliminary data.</text>
</comment>
<organism evidence="2 3">
    <name type="scientific">Psychrobacillus vulpis</name>
    <dbReference type="NCBI Taxonomy" id="2325572"/>
    <lineage>
        <taxon>Bacteria</taxon>
        <taxon>Bacillati</taxon>
        <taxon>Bacillota</taxon>
        <taxon>Bacilli</taxon>
        <taxon>Bacillales</taxon>
        <taxon>Bacillaceae</taxon>
        <taxon>Psychrobacillus</taxon>
    </lineage>
</organism>
<evidence type="ECO:0000313" key="3">
    <source>
        <dbReference type="Proteomes" id="UP000316626"/>
    </source>
</evidence>
<name>A0A544TRQ8_9BACI</name>
<dbReference type="EMBL" id="VDGI01000008">
    <property type="protein sequence ID" value="TQR20131.1"/>
    <property type="molecule type" value="Genomic_DNA"/>
</dbReference>
<gene>
    <name evidence="2" type="ORF">FG384_09570</name>
</gene>
<evidence type="ECO:0000256" key="1">
    <source>
        <dbReference type="SAM" id="Phobius"/>
    </source>
</evidence>
<protein>
    <submittedName>
        <fullName evidence="2">Uncharacterized protein</fullName>
    </submittedName>
</protein>
<dbReference type="RefSeq" id="WP_142642374.1">
    <property type="nucleotide sequence ID" value="NZ_VDGI01000008.1"/>
</dbReference>
<proteinExistence type="predicted"/>
<dbReference type="Proteomes" id="UP000316626">
    <property type="component" value="Unassembled WGS sequence"/>
</dbReference>
<dbReference type="OrthoDB" id="9972544at2"/>
<accession>A0A544TRQ8</accession>
<evidence type="ECO:0000313" key="2">
    <source>
        <dbReference type="EMBL" id="TQR20131.1"/>
    </source>
</evidence>
<keyword evidence="3" id="KW-1185">Reference proteome</keyword>
<reference evidence="2 3" key="1">
    <citation type="submission" date="2019-06" db="EMBL/GenBank/DDBJ databases">
        <title>Psychrobacillus vulpis sp. nov., a new species isolated from feces of a red fox that inhabits in The Tablas de Daimiel Natural Park, Albacete, Spain.</title>
        <authorList>
            <person name="Rodriguez M."/>
            <person name="Reina J.C."/>
            <person name="Bejar V."/>
            <person name="Llamas I."/>
        </authorList>
    </citation>
    <scope>NUCLEOTIDE SEQUENCE [LARGE SCALE GENOMIC DNA]</scope>
    <source>
        <strain evidence="2 3">Z8</strain>
    </source>
</reference>
<sequence>MKKNAEKIIYIIVPLYLLLLIFGRGINTTLYSIFSFVLGITMLYLAFTLLRKQLQERKKS</sequence>
<keyword evidence="1" id="KW-1133">Transmembrane helix</keyword>
<dbReference type="AlphaFoldDB" id="A0A544TRQ8"/>